<dbReference type="HAMAP" id="MF_01497">
    <property type="entry name" value="SrkA_kinase"/>
    <property type="match status" value="1"/>
</dbReference>
<evidence type="ECO:0000313" key="14">
    <source>
        <dbReference type="Proteomes" id="UP001501523"/>
    </source>
</evidence>
<dbReference type="Gene3D" id="3.30.200.70">
    <property type="match status" value="1"/>
</dbReference>
<evidence type="ECO:0000256" key="4">
    <source>
        <dbReference type="ARBA" id="ARBA00022679"/>
    </source>
</evidence>
<keyword evidence="14" id="KW-1185">Reference proteome</keyword>
<feature type="active site" description="Proton acceptor" evidence="11">
    <location>
        <position position="202"/>
    </location>
</feature>
<dbReference type="NCBIfam" id="NF008738">
    <property type="entry name" value="PRK11768.1"/>
    <property type="match status" value="1"/>
</dbReference>
<keyword evidence="4 11" id="KW-0808">Transferase</keyword>
<evidence type="ECO:0000256" key="9">
    <source>
        <dbReference type="ARBA" id="ARBA00022842"/>
    </source>
</evidence>
<dbReference type="RefSeq" id="WP_343788275.1">
    <property type="nucleotide sequence ID" value="NZ_BAAAEU010000006.1"/>
</dbReference>
<comment type="caution">
    <text evidence="13">The sequence shown here is derived from an EMBL/GenBank/DDBJ whole genome shotgun (WGS) entry which is preliminary data.</text>
</comment>
<keyword evidence="1 11" id="KW-0963">Cytoplasm</keyword>
<organism evidence="13 14">
    <name type="scientific">Dokdonella soli</name>
    <dbReference type="NCBI Taxonomy" id="529810"/>
    <lineage>
        <taxon>Bacteria</taxon>
        <taxon>Pseudomonadati</taxon>
        <taxon>Pseudomonadota</taxon>
        <taxon>Gammaproteobacteria</taxon>
        <taxon>Lysobacterales</taxon>
        <taxon>Rhodanobacteraceae</taxon>
        <taxon>Dokdonella</taxon>
    </lineage>
</organism>
<dbReference type="PANTHER" id="PTHR39573">
    <property type="entry name" value="STRESS RESPONSE KINASE A"/>
    <property type="match status" value="1"/>
</dbReference>
<dbReference type="EC" id="2.7.11.1" evidence="11"/>
<evidence type="ECO:0000256" key="2">
    <source>
        <dbReference type="ARBA" id="ARBA00022527"/>
    </source>
</evidence>
<evidence type="ECO:0000256" key="7">
    <source>
        <dbReference type="ARBA" id="ARBA00022777"/>
    </source>
</evidence>
<comment type="function">
    <text evidence="11">A protein kinase that phosphorylates Ser and Thr residues. Probably acts to suppress the effects of stress linked to accumulation of reactive oxygen species. Probably involved in the extracytoplasmic stress response.</text>
</comment>
<evidence type="ECO:0000256" key="8">
    <source>
        <dbReference type="ARBA" id="ARBA00022840"/>
    </source>
</evidence>
<evidence type="ECO:0000313" key="13">
    <source>
        <dbReference type="EMBL" id="GAA0710891.1"/>
    </source>
</evidence>
<comment type="cofactor">
    <cofactor evidence="11">
        <name>Mg(2+)</name>
        <dbReference type="ChEBI" id="CHEBI:18420"/>
    </cofactor>
</comment>
<evidence type="ECO:0000256" key="6">
    <source>
        <dbReference type="ARBA" id="ARBA00022741"/>
    </source>
</evidence>
<dbReference type="Gene3D" id="1.10.510.10">
    <property type="entry name" value="Transferase(Phosphotransferase) domain 1"/>
    <property type="match status" value="1"/>
</dbReference>
<dbReference type="InterPro" id="IPR011009">
    <property type="entry name" value="Kinase-like_dom_sf"/>
</dbReference>
<dbReference type="Gene3D" id="1.20.1270.170">
    <property type="match status" value="1"/>
</dbReference>
<sequence>MSAAATPYADLSPDLVLDAVDAAGFATDGRLLALASYENRVYQVGVEDGAPLVAKFYRPGRWSDAAIAEEHAFALELSDAELPVVAPLVIGRRTLLEHAGFRYALYPRRGGRAPELESADHLAWMGRLLARMHGVGARARFCERGSIDTDTFIRAAARAVLASGLLPDRLDGTYRARTDTLASIIDARFAAIEPTRIRLHGDCHGGNVLWTDTGPHFVDLDDARMGPAVQDLWMLAPSSRARDTLLEGYAEFRDFDFRELSVIEPLRIMRQVHWAGWVAARWHDPAFPRAFGYVGEARWWEQHLNDLAEAESHLVDD</sequence>
<dbReference type="InterPro" id="IPR002575">
    <property type="entry name" value="Aminoglycoside_PTrfase"/>
</dbReference>
<evidence type="ECO:0000256" key="3">
    <source>
        <dbReference type="ARBA" id="ARBA00022553"/>
    </source>
</evidence>
<feature type="domain" description="Aminoglycoside phosphotransferase" evidence="12">
    <location>
        <begin position="35"/>
        <end position="259"/>
    </location>
</feature>
<keyword evidence="6 11" id="KW-0547">Nucleotide-binding</keyword>
<feature type="binding site" evidence="11">
    <location>
        <position position="219"/>
    </location>
    <ligand>
        <name>Mg(2+)</name>
        <dbReference type="ChEBI" id="CHEBI:18420"/>
    </ligand>
</feature>
<dbReference type="Pfam" id="PF01636">
    <property type="entry name" value="APH"/>
    <property type="match status" value="1"/>
</dbReference>
<dbReference type="InterPro" id="IPR032882">
    <property type="entry name" value="SrkA/RdoA"/>
</dbReference>
<keyword evidence="5 11" id="KW-0479">Metal-binding</keyword>
<name>A0ABN1IEF9_9GAMM</name>
<keyword evidence="3 11" id="KW-0597">Phosphoprotein</keyword>
<keyword evidence="10 11" id="KW-0346">Stress response</keyword>
<proteinExistence type="inferred from homology"/>
<evidence type="ECO:0000256" key="1">
    <source>
        <dbReference type="ARBA" id="ARBA00022490"/>
    </source>
</evidence>
<dbReference type="PANTHER" id="PTHR39573:SF1">
    <property type="entry name" value="STRESS RESPONSE KINASE A"/>
    <property type="match status" value="1"/>
</dbReference>
<comment type="subcellular location">
    <subcellularLocation>
        <location evidence="11">Cytoplasm</location>
    </subcellularLocation>
</comment>
<protein>
    <recommendedName>
        <fullName evidence="11">Stress response kinase A</fullName>
        <ecNumber evidence="11">2.7.11.1</ecNumber>
    </recommendedName>
    <alternativeName>
        <fullName evidence="11">Serine/threonine-protein kinase SrkA</fullName>
    </alternativeName>
</protein>
<gene>
    <name evidence="11" type="primary">srkA</name>
    <name evidence="13" type="ORF">GCM10009105_12430</name>
</gene>
<evidence type="ECO:0000256" key="11">
    <source>
        <dbReference type="HAMAP-Rule" id="MF_01497"/>
    </source>
</evidence>
<keyword evidence="9 11" id="KW-0460">Magnesium</keyword>
<evidence type="ECO:0000256" key="10">
    <source>
        <dbReference type="ARBA" id="ARBA00023016"/>
    </source>
</evidence>
<dbReference type="GO" id="GO:0004674">
    <property type="term" value="F:protein serine/threonine kinase activity"/>
    <property type="evidence" value="ECO:0007669"/>
    <property type="project" value="UniProtKB-KW"/>
</dbReference>
<keyword evidence="7 11" id="KW-0418">Kinase</keyword>
<feature type="binding site" evidence="11">
    <location>
        <position position="207"/>
    </location>
    <ligand>
        <name>Mg(2+)</name>
        <dbReference type="ChEBI" id="CHEBI:18420"/>
    </ligand>
</feature>
<comment type="subunit">
    <text evidence="11">Monomer.</text>
</comment>
<reference evidence="13 14" key="1">
    <citation type="journal article" date="2019" name="Int. J. Syst. Evol. Microbiol.">
        <title>The Global Catalogue of Microorganisms (GCM) 10K type strain sequencing project: providing services to taxonomists for standard genome sequencing and annotation.</title>
        <authorList>
            <consortium name="The Broad Institute Genomics Platform"/>
            <consortium name="The Broad Institute Genome Sequencing Center for Infectious Disease"/>
            <person name="Wu L."/>
            <person name="Ma J."/>
        </authorList>
    </citation>
    <scope>NUCLEOTIDE SEQUENCE [LARGE SCALE GENOMIC DNA]</scope>
    <source>
        <strain evidence="13 14">JCM 15421</strain>
    </source>
</reference>
<dbReference type="Proteomes" id="UP001501523">
    <property type="component" value="Unassembled WGS sequence"/>
</dbReference>
<evidence type="ECO:0000256" key="5">
    <source>
        <dbReference type="ARBA" id="ARBA00022723"/>
    </source>
</evidence>
<feature type="active site" evidence="11">
    <location>
        <position position="219"/>
    </location>
</feature>
<comment type="catalytic activity">
    <reaction evidence="11">
        <text>L-threonyl-[protein] + ATP = O-phospho-L-threonyl-[protein] + ADP + H(+)</text>
        <dbReference type="Rhea" id="RHEA:46608"/>
        <dbReference type="Rhea" id="RHEA-COMP:11060"/>
        <dbReference type="Rhea" id="RHEA-COMP:11605"/>
        <dbReference type="ChEBI" id="CHEBI:15378"/>
        <dbReference type="ChEBI" id="CHEBI:30013"/>
        <dbReference type="ChEBI" id="CHEBI:30616"/>
        <dbReference type="ChEBI" id="CHEBI:61977"/>
        <dbReference type="ChEBI" id="CHEBI:456216"/>
        <dbReference type="EC" id="2.7.11.1"/>
    </reaction>
</comment>
<comment type="similarity">
    <text evidence="11">Belongs to the SrkA/RdoA protein kinase family.</text>
</comment>
<dbReference type="SUPFAM" id="SSF56112">
    <property type="entry name" value="Protein kinase-like (PK-like)"/>
    <property type="match status" value="1"/>
</dbReference>
<evidence type="ECO:0000259" key="12">
    <source>
        <dbReference type="Pfam" id="PF01636"/>
    </source>
</evidence>
<keyword evidence="2 11" id="KW-0723">Serine/threonine-protein kinase</keyword>
<keyword evidence="8 11" id="KW-0067">ATP-binding</keyword>
<comment type="catalytic activity">
    <reaction evidence="11">
        <text>L-seryl-[protein] + ATP = O-phospho-L-seryl-[protein] + ADP + H(+)</text>
        <dbReference type="Rhea" id="RHEA:17989"/>
        <dbReference type="Rhea" id="RHEA-COMP:9863"/>
        <dbReference type="Rhea" id="RHEA-COMP:11604"/>
        <dbReference type="ChEBI" id="CHEBI:15378"/>
        <dbReference type="ChEBI" id="CHEBI:29999"/>
        <dbReference type="ChEBI" id="CHEBI:30616"/>
        <dbReference type="ChEBI" id="CHEBI:83421"/>
        <dbReference type="ChEBI" id="CHEBI:456216"/>
        <dbReference type="EC" id="2.7.11.1"/>
    </reaction>
</comment>
<dbReference type="EMBL" id="BAAAEU010000006">
    <property type="protein sequence ID" value="GAA0710891.1"/>
    <property type="molecule type" value="Genomic_DNA"/>
</dbReference>
<accession>A0ABN1IEF9</accession>
<feature type="site" description="ATP" evidence="11">
    <location>
        <position position="36"/>
    </location>
</feature>